<dbReference type="Pfam" id="PF19060">
    <property type="entry name" value="DVNP"/>
    <property type="match status" value="1"/>
</dbReference>
<proteinExistence type="predicted"/>
<accession>A0A7S3M7E6</accession>
<reference evidence="1" key="1">
    <citation type="submission" date="2021-01" db="EMBL/GenBank/DDBJ databases">
        <authorList>
            <person name="Corre E."/>
            <person name="Pelletier E."/>
            <person name="Niang G."/>
            <person name="Scheremetjew M."/>
            <person name="Finn R."/>
            <person name="Kale V."/>
            <person name="Holt S."/>
            <person name="Cochrane G."/>
            <person name="Meng A."/>
            <person name="Brown T."/>
            <person name="Cohen L."/>
        </authorList>
    </citation>
    <scope>NUCLEOTIDE SEQUENCE</scope>
    <source>
        <strain evidence="1">CCAP 955/1</strain>
    </source>
</reference>
<dbReference type="GO" id="GO:0051276">
    <property type="term" value="P:chromosome organization"/>
    <property type="evidence" value="ECO:0007669"/>
    <property type="project" value="InterPro"/>
</dbReference>
<gene>
    <name evidence="1" type="ORF">SELO1098_LOCUS16576</name>
</gene>
<protein>
    <submittedName>
        <fullName evidence="1">Uncharacterized protein</fullName>
    </submittedName>
</protein>
<sequence>MKAVMKKAMKAMKVSKIAKGPRAKVSVFLGGKEKTSSGLTKAALTKSKTGRIVSKKKSAVGKKNYAGSKAKAWVDACKAARKALGLTGFVPVGGKSAPGKALYAKAKALRQ</sequence>
<name>A0A7S3M7E6_9STRA</name>
<organism evidence="1">
    <name type="scientific">Spumella elongata</name>
    <dbReference type="NCBI Taxonomy" id="89044"/>
    <lineage>
        <taxon>Eukaryota</taxon>
        <taxon>Sar</taxon>
        <taxon>Stramenopiles</taxon>
        <taxon>Ochrophyta</taxon>
        <taxon>Chrysophyceae</taxon>
        <taxon>Chromulinales</taxon>
        <taxon>Chromulinaceae</taxon>
        <taxon>Spumella</taxon>
    </lineage>
</organism>
<dbReference type="GO" id="GO:0003677">
    <property type="term" value="F:DNA binding"/>
    <property type="evidence" value="ECO:0007669"/>
    <property type="project" value="InterPro"/>
</dbReference>
<dbReference type="AlphaFoldDB" id="A0A7S3M7E6"/>
<dbReference type="EMBL" id="HBIC01032590">
    <property type="protein sequence ID" value="CAE0287733.1"/>
    <property type="molecule type" value="Transcribed_RNA"/>
</dbReference>
<evidence type="ECO:0000313" key="1">
    <source>
        <dbReference type="EMBL" id="CAE0287733.1"/>
    </source>
</evidence>
<dbReference type="InterPro" id="IPR043928">
    <property type="entry name" value="DNVP"/>
</dbReference>